<evidence type="ECO:0000313" key="2">
    <source>
        <dbReference type="EMBL" id="QGN74933.1"/>
    </source>
</evidence>
<keyword evidence="2" id="KW-0934">Plastid</keyword>
<name>A0A650ANE8_CHLVU</name>
<keyword evidence="2" id="KW-0255">Endonuclease</keyword>
<keyword evidence="2" id="KW-0540">Nuclease</keyword>
<keyword evidence="2" id="KW-0378">Hydrolase</keyword>
<sequence length="161" mass="18037">MQPTNFHDQLKFAWLAGFVDADGCINAQIVSREDYLLKYQVRVSLTVFQSTTRHFILLDIQKILGCGTVRKRNDGISEFCVVGGTSLQTTLEKLLPYLQLKRAQAKLVLQIIKKLPNTKDPSVLMEAALLADKVGLLTDGKKRTILAENVRECLKKLGHVV</sequence>
<feature type="domain" description="Homing endonuclease LAGLIDADG" evidence="1">
    <location>
        <begin position="15"/>
        <end position="99"/>
    </location>
</feature>
<gene>
    <name evidence="2" type="primary">I-CvuI</name>
</gene>
<dbReference type="InterPro" id="IPR004860">
    <property type="entry name" value="LAGLIDADG_dom"/>
</dbReference>
<dbReference type="GO" id="GO:0004519">
    <property type="term" value="F:endonuclease activity"/>
    <property type="evidence" value="ECO:0007669"/>
    <property type="project" value="UniProtKB-KW"/>
</dbReference>
<accession>A0A650ANE8</accession>
<dbReference type="Pfam" id="PF00961">
    <property type="entry name" value="LAGLIDADG_1"/>
    <property type="match status" value="1"/>
</dbReference>
<protein>
    <submittedName>
        <fullName evidence="2">DNA endonuclease I-CvuI</fullName>
    </submittedName>
</protein>
<reference evidence="2" key="1">
    <citation type="submission" date="2019-05" db="EMBL/GenBank/DDBJ databases">
        <title>The complete chloroplast genome of Chlorella vulgaris NJ-7.</title>
        <authorList>
            <person name="Wang Y."/>
            <person name="Xu X."/>
        </authorList>
    </citation>
    <scope>NUCLEOTIDE SEQUENCE</scope>
    <source>
        <strain evidence="2">NJ-7</strain>
    </source>
</reference>
<organism evidence="2">
    <name type="scientific">Chlorella vulgaris</name>
    <name type="common">Green alga</name>
    <dbReference type="NCBI Taxonomy" id="3077"/>
    <lineage>
        <taxon>Eukaryota</taxon>
        <taxon>Viridiplantae</taxon>
        <taxon>Chlorophyta</taxon>
        <taxon>core chlorophytes</taxon>
        <taxon>Trebouxiophyceae</taxon>
        <taxon>Chlorellales</taxon>
        <taxon>Chlorellaceae</taxon>
        <taxon>Chlorella clade</taxon>
        <taxon>Chlorella</taxon>
    </lineage>
</organism>
<dbReference type="SUPFAM" id="SSF55608">
    <property type="entry name" value="Homing endonucleases"/>
    <property type="match status" value="1"/>
</dbReference>
<dbReference type="Gene3D" id="3.10.28.10">
    <property type="entry name" value="Homing endonucleases"/>
    <property type="match status" value="1"/>
</dbReference>
<proteinExistence type="predicted"/>
<dbReference type="InterPro" id="IPR027434">
    <property type="entry name" value="Homing_endonucl"/>
</dbReference>
<dbReference type="AlphaFoldDB" id="A0A650ANE8"/>
<dbReference type="EMBL" id="MK948100">
    <property type="protein sequence ID" value="QGN74933.1"/>
    <property type="molecule type" value="Genomic_DNA"/>
</dbReference>
<evidence type="ECO:0000259" key="1">
    <source>
        <dbReference type="Pfam" id="PF00961"/>
    </source>
</evidence>
<geneLocation type="plastid" evidence="2"/>